<dbReference type="Gene3D" id="2.60.40.2700">
    <property type="match status" value="1"/>
</dbReference>
<accession>A0A1G5Z495</accession>
<dbReference type="Pfam" id="PF21722">
    <property type="entry name" value="Gly_rich_2"/>
    <property type="match status" value="3"/>
</dbReference>
<gene>
    <name evidence="4" type="ORF">SAMN03080617_03169</name>
</gene>
<evidence type="ECO:0000256" key="2">
    <source>
        <dbReference type="SAM" id="SignalP"/>
    </source>
</evidence>
<evidence type="ECO:0000313" key="4">
    <source>
        <dbReference type="EMBL" id="SDA89376.1"/>
    </source>
</evidence>
<feature type="compositionally biased region" description="Polar residues" evidence="1">
    <location>
        <begin position="1140"/>
        <end position="1164"/>
    </location>
</feature>
<feature type="region of interest" description="Disordered" evidence="1">
    <location>
        <begin position="153"/>
        <end position="235"/>
    </location>
</feature>
<dbReference type="Proteomes" id="UP000198756">
    <property type="component" value="Unassembled WGS sequence"/>
</dbReference>
<feature type="region of interest" description="Disordered" evidence="1">
    <location>
        <begin position="1137"/>
        <end position="1252"/>
    </location>
</feature>
<dbReference type="InterPro" id="IPR013783">
    <property type="entry name" value="Ig-like_fold"/>
</dbReference>
<name>A0A1G5Z495_9BACT</name>
<dbReference type="STRING" id="279824.SAMN03080617_03169"/>
<dbReference type="RefSeq" id="WP_139183649.1">
    <property type="nucleotide sequence ID" value="NZ_FMXE01000025.1"/>
</dbReference>
<feature type="compositionally biased region" description="Gly residues" evidence="1">
    <location>
        <begin position="1423"/>
        <end position="1469"/>
    </location>
</feature>
<feature type="compositionally biased region" description="Low complexity" evidence="1">
    <location>
        <begin position="173"/>
        <end position="182"/>
    </location>
</feature>
<proteinExistence type="predicted"/>
<dbReference type="InterPro" id="IPR049304">
    <property type="entry name" value="Gly_rich_dom"/>
</dbReference>
<feature type="domain" description="Glycine-rich" evidence="3">
    <location>
        <begin position="1292"/>
        <end position="1560"/>
    </location>
</feature>
<feature type="signal peptide" evidence="2">
    <location>
        <begin position="1"/>
        <end position="23"/>
    </location>
</feature>
<feature type="compositionally biased region" description="Gly residues" evidence="1">
    <location>
        <begin position="1238"/>
        <end position="1252"/>
    </location>
</feature>
<keyword evidence="2" id="KW-0732">Signal</keyword>
<dbReference type="EMBL" id="FMXE01000025">
    <property type="protein sequence ID" value="SDA89376.1"/>
    <property type="molecule type" value="Genomic_DNA"/>
</dbReference>
<evidence type="ECO:0000256" key="1">
    <source>
        <dbReference type="SAM" id="MobiDB-lite"/>
    </source>
</evidence>
<dbReference type="Gene3D" id="2.60.40.10">
    <property type="entry name" value="Immunoglobulins"/>
    <property type="match status" value="1"/>
</dbReference>
<evidence type="ECO:0000313" key="5">
    <source>
        <dbReference type="Proteomes" id="UP000198756"/>
    </source>
</evidence>
<feature type="compositionally biased region" description="Gly residues" evidence="1">
    <location>
        <begin position="1195"/>
        <end position="1230"/>
    </location>
</feature>
<organism evidence="4 5">
    <name type="scientific">Algoriphagus alkaliphilus</name>
    <dbReference type="NCBI Taxonomy" id="279824"/>
    <lineage>
        <taxon>Bacteria</taxon>
        <taxon>Pseudomonadati</taxon>
        <taxon>Bacteroidota</taxon>
        <taxon>Cytophagia</taxon>
        <taxon>Cytophagales</taxon>
        <taxon>Cyclobacteriaceae</taxon>
        <taxon>Algoriphagus</taxon>
    </lineage>
</organism>
<feature type="compositionally biased region" description="Gly residues" evidence="1">
    <location>
        <begin position="153"/>
        <end position="172"/>
    </location>
</feature>
<feature type="domain" description="Glycine-rich" evidence="3">
    <location>
        <begin position="33"/>
        <end position="235"/>
    </location>
</feature>
<sequence length="1759" mass="171003">MKGNLLKTLFFAFLVLTGWEAFGQCTNTLPAFTSPGTATWTVPAGVTSITVETWGGGGKGGGTNSAGSYGGGGGGGYSRSTIAVTPGQTYFFNVATGSTNNTNPGGNSWFSLTNNEGAAIVRALGGASVPANGTNGAAGGGLGTGTDRFIGGSGANGVTDGGGGGSSAGTGANGNNATSVTGASAPSGGGNGGNGRSGNGNGFIGTSPGGGGGGAVRTSGNPEGGNGGNGQVIITTTTPANTSTSAVPNQTVCINTALTPITHTTSRATGIANNGVAGANGLPAGVTATWASNTITISGTPTVSGTFNYSIPMTGGCTTNQLPATGTITVTANKTVGAASVPPTLCVNTGLSPNITHSTANATGIIDNGVAGANGLPAGVSAVWAANTITISGTPTASGTFNYSIPVQGCGPAVFATGTITVTPNKAVSAASSTPALCINSPLTSITHTTTSITGIGAPANLPPGVTASLSGNTLTISGTPTASGTFNYSIPLTGVSCGPNVSATGTITVNPDKTVGPASSAPTPCINSLMTAITHTTTNATGIGPATNLPAGVTAAFNVSTQTITISGTPTASGPFNYSIPVLGCGPAISATGTITVTPNNTVGASSSSPTLCINTPLSPTISHTTTGATGIGAATGLPTGVTASWAANTITISGTPSVSGVFSYSIPLTGGCGTVNATGTITVNAQAAILTPNLSPTGQIRCQNVAFSPISVAPGQGLTYQWYSNAANNNSTGSAITGATSSTYTPPSSTVGTTYYYVLVTSATCGTTATSAVSGAFLVNPLPVVSFTFQPSGTPCVETDLTYTTQASQSAYVWTIPGVAGTDYTITSGGNGSNTLVIRWLTPGDKSVSVNYNDVNNCGATTPATSNTITVQRSTVTPSSNPNPSSCFIDRNALPANSFTSFNHTTTLATGIGTPTGLPTGLNAGFSGNTITISGTIGASVAPGIYPYSIPLTGGCGTVAATGFIDVQPEFKLTSISSVSPSSTGGSATITIEGNPLLFPNGSSFELNYTLGLSNAGSGTRTVTFNNGRAVFIAGPINSEDLTSLTITGIKKATDQCYVPLSENNVTFFGIKAATFTTSGTYFVPAGIFEITIKVWGGGGGGGNNTNGAGGGGGGYSVRTLSVVPGEPIGIFIGQGGNAQTSGGDSWATRDSSPPNAISNSLVYAKGGAGASGPTPGTHNPALPSLTSLGWGNTAGGGNGQTGNGGTGGNGGGATGGAGGPGGSGSGNDTGKPGLAPGGGGGGSKGNSSGGRGGNGLVLISFPLPPIGPCFTVIDDGSVTGTAIIRFTCNTTWTAPEGLTRFQTTVGGAGGGGGFGSGSGGGGAGQLVHNSTFSTTSPIGFPANTQFQITVGQGGLGATALNTKGGLGGTSSITGIIDGSTRSVFAEGGGGGGSGGNGLGMNGASGGGGAAIPTPATNFNGGNGNGSVGSAGGRGDASGGGAHAGGGGGGIGSLGQNGQGAGAGQGKGGNGGNGLQFSIGSLLINYGGGGGGIGNNFNGANKFNGEGGRAVGVKIGGDGAQDNAGSIGLQGVDLTGSGGGAGIAGGGRGGNGVVYIYYDVFRILSVEYQDFTAKYDPQNRSGELKWATTKEWENSHFEIERAVNDIKTWTKIGEVNGAGNSDAPVDYSFTDSNLPAAGGNIFYRLKQVNLSGTSEYSVTRSIQVNPIKGNTAWISYPNPSDLKAPVTVAMIDNTGYTDGTIQVRISDIRGIFSSYSVSSPDAVSNVVNSHLENARPGMYIVQLIWGSQSEQLKLIKK</sequence>
<dbReference type="PRINTS" id="PR01228">
    <property type="entry name" value="EGGSHELL"/>
</dbReference>
<dbReference type="OrthoDB" id="1443240at2"/>
<keyword evidence="5" id="KW-1185">Reference proteome</keyword>
<feature type="compositionally biased region" description="Gly residues" evidence="1">
    <location>
        <begin position="187"/>
        <end position="215"/>
    </location>
</feature>
<evidence type="ECO:0000259" key="3">
    <source>
        <dbReference type="Pfam" id="PF21722"/>
    </source>
</evidence>
<dbReference type="InterPro" id="IPR026444">
    <property type="entry name" value="Secre_tail"/>
</dbReference>
<feature type="chain" id="PRO_5011539936" evidence="2">
    <location>
        <begin position="24"/>
        <end position="1759"/>
    </location>
</feature>
<protein>
    <submittedName>
        <fullName evidence="4">Por secretion system C-terminal sorting domain-containing protein</fullName>
    </submittedName>
</protein>
<feature type="domain" description="Glycine-rich" evidence="3">
    <location>
        <begin position="1080"/>
        <end position="1264"/>
    </location>
</feature>
<dbReference type="NCBIfam" id="TIGR04183">
    <property type="entry name" value="Por_Secre_tail"/>
    <property type="match status" value="1"/>
</dbReference>
<reference evidence="5" key="1">
    <citation type="submission" date="2016-10" db="EMBL/GenBank/DDBJ databases">
        <authorList>
            <person name="Varghese N."/>
            <person name="Submissions S."/>
        </authorList>
    </citation>
    <scope>NUCLEOTIDE SEQUENCE [LARGE SCALE GENOMIC DNA]</scope>
    <source>
        <strain evidence="5">DSM 22703</strain>
    </source>
</reference>
<feature type="region of interest" description="Disordered" evidence="1">
    <location>
        <begin position="1417"/>
        <end position="1469"/>
    </location>
</feature>